<feature type="domain" description="Glycoside hydrolase family 2 catalytic" evidence="7">
    <location>
        <begin position="278"/>
        <end position="596"/>
    </location>
</feature>
<dbReference type="RefSeq" id="WP_390268128.1">
    <property type="nucleotide sequence ID" value="NZ_JBHRSA010000005.1"/>
</dbReference>
<dbReference type="SUPFAM" id="SSF49785">
    <property type="entry name" value="Galactose-binding domain-like"/>
    <property type="match status" value="1"/>
</dbReference>
<dbReference type="EC" id="3.2.1.31" evidence="2"/>
<dbReference type="PANTHER" id="PTHR10066">
    <property type="entry name" value="BETA-GLUCURONIDASE"/>
    <property type="match status" value="1"/>
</dbReference>
<comment type="similarity">
    <text evidence="1">Belongs to the glycosyl hydrolase 2 family.</text>
</comment>
<dbReference type="InterPro" id="IPR006104">
    <property type="entry name" value="Glyco_hydro_2_N"/>
</dbReference>
<evidence type="ECO:0000256" key="2">
    <source>
        <dbReference type="ARBA" id="ARBA00012761"/>
    </source>
</evidence>
<evidence type="ECO:0000259" key="8">
    <source>
        <dbReference type="Pfam" id="PF02837"/>
    </source>
</evidence>
<dbReference type="InterPro" id="IPR008979">
    <property type="entry name" value="Galactose-bd-like_sf"/>
</dbReference>
<sequence length="598" mass="68597">MALNLAYATYTKTRKAMDINGMWRFRLDKNSEGRQKNWMNGIPKADLIPVPSSFNDLFTDKESREFTGSIWYETDIYVPQEWKGLDISLRFSSVTSKATVFVNGIKVKEHHGGYTPFHAPVDTVIDFDRKNKIVVEVSNLLDDITLPRGETATKKDGTRLAKSDVDFYHYAGIQRSVKLIAMPKERVTDFSVRFDLEGKDAAVSYQAETNGKSEVRLEVYDENDNFVAETIGKNNKLTVKDVQLWKPLKPYLYTFIVKICDGEHVIDMHREKIGIRTVEVKGQQLFINNEPVYLKGFYKWEDSELHGAGVNPAILKRDVELMKWAGANVISTADFPHSEELYELADREGFLLIDTLPASGLKNSKPSFHQMMMGIKEDGPFFARDVIQEEMKVHHRAVMEEVIQRDKNHACVIAWNLMTEPDATDEHITNYAKDIFDYAHELDPQKRPRTALLPMNTKMEDSKINDLCDIISLHRKDGWDEMGGYELSDAETEMKETLASWEAIGKPVFITSEAAESVSGEWKLPSVQWSEPYQVESLEMQQQMLEELPFIIGEQVHFADIQAKEGLTAIDTHRSGVFTRNRQPKMAAYLVRERWRTK</sequence>
<dbReference type="Proteomes" id="UP001595279">
    <property type="component" value="Unassembled WGS sequence"/>
</dbReference>
<proteinExistence type="inferred from homology"/>
<organism evidence="9 10">
    <name type="scientific">Virgibacillus xinjiangensis</name>
    <dbReference type="NCBI Taxonomy" id="393090"/>
    <lineage>
        <taxon>Bacteria</taxon>
        <taxon>Bacillati</taxon>
        <taxon>Bacillota</taxon>
        <taxon>Bacilli</taxon>
        <taxon>Bacillales</taxon>
        <taxon>Bacillaceae</taxon>
        <taxon>Virgibacillus</taxon>
    </lineage>
</organism>
<feature type="domain" description="Glycoside hydrolase family 2 immunoglobulin-like beta-sandwich" evidence="6">
    <location>
        <begin position="192"/>
        <end position="276"/>
    </location>
</feature>
<dbReference type="InterPro" id="IPR006102">
    <property type="entry name" value="Ig-like_GH2"/>
</dbReference>
<evidence type="ECO:0000256" key="3">
    <source>
        <dbReference type="ARBA" id="ARBA00016205"/>
    </source>
</evidence>
<keyword evidence="5 9" id="KW-0326">Glycosidase</keyword>
<evidence type="ECO:0000256" key="5">
    <source>
        <dbReference type="ARBA" id="ARBA00023295"/>
    </source>
</evidence>
<dbReference type="Pfam" id="PF02837">
    <property type="entry name" value="Glyco_hydro_2_N"/>
    <property type="match status" value="1"/>
</dbReference>
<reference evidence="10" key="1">
    <citation type="journal article" date="2019" name="Int. J. Syst. Evol. Microbiol.">
        <title>The Global Catalogue of Microorganisms (GCM) 10K type strain sequencing project: providing services to taxonomists for standard genome sequencing and annotation.</title>
        <authorList>
            <consortium name="The Broad Institute Genomics Platform"/>
            <consortium name="The Broad Institute Genome Sequencing Center for Infectious Disease"/>
            <person name="Wu L."/>
            <person name="Ma J."/>
        </authorList>
    </citation>
    <scope>NUCLEOTIDE SEQUENCE [LARGE SCALE GENOMIC DNA]</scope>
    <source>
        <strain evidence="10">KCTC 13128</strain>
    </source>
</reference>
<dbReference type="Pfam" id="PF00703">
    <property type="entry name" value="Glyco_hydro_2"/>
    <property type="match status" value="1"/>
</dbReference>
<dbReference type="PANTHER" id="PTHR10066:SF67">
    <property type="entry name" value="BETA-GLUCURONIDASE"/>
    <property type="match status" value="1"/>
</dbReference>
<dbReference type="InterPro" id="IPR017853">
    <property type="entry name" value="GH"/>
</dbReference>
<evidence type="ECO:0000313" key="10">
    <source>
        <dbReference type="Proteomes" id="UP001595279"/>
    </source>
</evidence>
<evidence type="ECO:0000313" key="9">
    <source>
        <dbReference type="EMBL" id="MFC3039189.1"/>
    </source>
</evidence>
<dbReference type="InterPro" id="IPR006103">
    <property type="entry name" value="Glyco_hydro_2_cat"/>
</dbReference>
<evidence type="ECO:0000256" key="4">
    <source>
        <dbReference type="ARBA" id="ARBA00022801"/>
    </source>
</evidence>
<dbReference type="Gene3D" id="3.20.20.80">
    <property type="entry name" value="Glycosidases"/>
    <property type="match status" value="1"/>
</dbReference>
<dbReference type="SUPFAM" id="SSF49303">
    <property type="entry name" value="beta-Galactosidase/glucuronidase domain"/>
    <property type="match status" value="1"/>
</dbReference>
<dbReference type="SUPFAM" id="SSF51445">
    <property type="entry name" value="(Trans)glycosidases"/>
    <property type="match status" value="1"/>
</dbReference>
<dbReference type="GO" id="GO:0004566">
    <property type="term" value="F:beta-glucuronidase activity"/>
    <property type="evidence" value="ECO:0007669"/>
    <property type="project" value="UniProtKB-EC"/>
</dbReference>
<dbReference type="Gene3D" id="2.60.120.260">
    <property type="entry name" value="Galactose-binding domain-like"/>
    <property type="match status" value="1"/>
</dbReference>
<evidence type="ECO:0000259" key="7">
    <source>
        <dbReference type="Pfam" id="PF02836"/>
    </source>
</evidence>
<evidence type="ECO:0000259" key="6">
    <source>
        <dbReference type="Pfam" id="PF00703"/>
    </source>
</evidence>
<dbReference type="Pfam" id="PF02836">
    <property type="entry name" value="Glyco_hydro_2_C"/>
    <property type="match status" value="1"/>
</dbReference>
<dbReference type="Gene3D" id="2.60.40.10">
    <property type="entry name" value="Immunoglobulins"/>
    <property type="match status" value="1"/>
</dbReference>
<dbReference type="InterPro" id="IPR036156">
    <property type="entry name" value="Beta-gal/glucu_dom_sf"/>
</dbReference>
<evidence type="ECO:0000256" key="1">
    <source>
        <dbReference type="ARBA" id="ARBA00007401"/>
    </source>
</evidence>
<feature type="domain" description="Glycosyl hydrolases family 2 sugar binding" evidence="8">
    <location>
        <begin position="19"/>
        <end position="183"/>
    </location>
</feature>
<name>A0ABV7CS19_9BACI</name>
<protein>
    <recommendedName>
        <fullName evidence="3">Beta-glucuronidase</fullName>
        <ecNumber evidence="2">3.2.1.31</ecNumber>
    </recommendedName>
</protein>
<dbReference type="InterPro" id="IPR013783">
    <property type="entry name" value="Ig-like_fold"/>
</dbReference>
<dbReference type="EMBL" id="JBHRSA010000005">
    <property type="protein sequence ID" value="MFC3039189.1"/>
    <property type="molecule type" value="Genomic_DNA"/>
</dbReference>
<accession>A0ABV7CS19</accession>
<keyword evidence="4 9" id="KW-0378">Hydrolase</keyword>
<dbReference type="InterPro" id="IPR006101">
    <property type="entry name" value="Glyco_hydro_2"/>
</dbReference>
<dbReference type="NCBIfam" id="NF007538">
    <property type="entry name" value="PRK10150.1"/>
    <property type="match status" value="1"/>
</dbReference>
<keyword evidence="10" id="KW-1185">Reference proteome</keyword>
<dbReference type="PRINTS" id="PR00132">
    <property type="entry name" value="GLHYDRLASE2"/>
</dbReference>
<comment type="caution">
    <text evidence="9">The sequence shown here is derived from an EMBL/GenBank/DDBJ whole genome shotgun (WGS) entry which is preliminary data.</text>
</comment>
<gene>
    <name evidence="9" type="primary">uidA</name>
    <name evidence="9" type="ORF">ACFOGI_02865</name>
</gene>